<dbReference type="EMBL" id="CAJHNH020003902">
    <property type="protein sequence ID" value="CAG5130232.1"/>
    <property type="molecule type" value="Genomic_DNA"/>
</dbReference>
<protein>
    <recommendedName>
        <fullName evidence="3">Sialate O-acetylesterase domain-containing protein</fullName>
    </recommendedName>
</protein>
<comment type="caution">
    <text evidence="1">The sequence shown here is derived from an EMBL/GenBank/DDBJ whole genome shotgun (WGS) entry which is preliminary data.</text>
</comment>
<sequence length="423" mass="47366">MSGYALVSQICSLQPFRCLTLQKKLLMLITIPNIRIMTVYEKTSATPLADLLKIQQNWTRPDNSSVGGPAWAYFSAVCWLFGKAIHKELGYPIGLVATDWGGTPVEAWSSPEALAECGVHSTTRSKQPASFLEYVNKLPLESRKRLLGPDNNSALWNAMIYPFLNMTIYGAIWYQGEADADGDKMNRYNCTFPTMIKDWRKNFHHSSERQTNATFPFGFVQLAPNSPNKNITVGFPDVRWHQTADRGYVPNSVMENVFMAVAIDLPDFNSTYGSVHPRDKKDVGERLRLSGLAVAYGKSEVFQGPFPARGAVTSQGLTFLYGEKWNLEVRSTEGFELQCANNEWVPAPVIGNDNTTVTVRFNVCPQGEDIKGIRYEWRESPCEFKKCAVYETVNGLPGPPFIIGDSEIIDGKQWFKFGGPVQL</sequence>
<proteinExistence type="predicted"/>
<dbReference type="InterPro" id="IPR036514">
    <property type="entry name" value="SGNH_hydro_sf"/>
</dbReference>
<dbReference type="InterPro" id="IPR039329">
    <property type="entry name" value="SIAE"/>
</dbReference>
<evidence type="ECO:0000313" key="1">
    <source>
        <dbReference type="EMBL" id="CAG5130232.1"/>
    </source>
</evidence>
<dbReference type="Proteomes" id="UP000678393">
    <property type="component" value="Unassembled WGS sequence"/>
</dbReference>
<gene>
    <name evidence="1" type="ORF">CUNI_LOCUS15790</name>
</gene>
<evidence type="ECO:0000313" key="2">
    <source>
        <dbReference type="Proteomes" id="UP000678393"/>
    </source>
</evidence>
<organism evidence="1 2">
    <name type="scientific">Candidula unifasciata</name>
    <dbReference type="NCBI Taxonomy" id="100452"/>
    <lineage>
        <taxon>Eukaryota</taxon>
        <taxon>Metazoa</taxon>
        <taxon>Spiralia</taxon>
        <taxon>Lophotrochozoa</taxon>
        <taxon>Mollusca</taxon>
        <taxon>Gastropoda</taxon>
        <taxon>Heterobranchia</taxon>
        <taxon>Euthyneura</taxon>
        <taxon>Panpulmonata</taxon>
        <taxon>Eupulmonata</taxon>
        <taxon>Stylommatophora</taxon>
        <taxon>Helicina</taxon>
        <taxon>Helicoidea</taxon>
        <taxon>Geomitridae</taxon>
        <taxon>Candidula</taxon>
    </lineage>
</organism>
<dbReference type="PANTHER" id="PTHR22901">
    <property type="entry name" value="SIALATE O-ACETYLESTERASE"/>
    <property type="match status" value="1"/>
</dbReference>
<reference evidence="1" key="1">
    <citation type="submission" date="2021-04" db="EMBL/GenBank/DDBJ databases">
        <authorList>
            <consortium name="Molecular Ecology Group"/>
        </authorList>
    </citation>
    <scope>NUCLEOTIDE SEQUENCE</scope>
</reference>
<accession>A0A8S3ZRL4</accession>
<dbReference type="AlphaFoldDB" id="A0A8S3ZRL4"/>
<name>A0A8S3ZRL4_9EUPU</name>
<dbReference type="GO" id="GO:0001681">
    <property type="term" value="F:sialate O-acetylesterase activity"/>
    <property type="evidence" value="ECO:0007669"/>
    <property type="project" value="InterPro"/>
</dbReference>
<dbReference type="GO" id="GO:0005975">
    <property type="term" value="P:carbohydrate metabolic process"/>
    <property type="evidence" value="ECO:0007669"/>
    <property type="project" value="TreeGrafter"/>
</dbReference>
<dbReference type="PANTHER" id="PTHR22901:SF0">
    <property type="entry name" value="SIALATE O-ACETYLESTERASE"/>
    <property type="match status" value="1"/>
</dbReference>
<evidence type="ECO:0008006" key="3">
    <source>
        <dbReference type="Google" id="ProtNLM"/>
    </source>
</evidence>
<dbReference type="SUPFAM" id="SSF52266">
    <property type="entry name" value="SGNH hydrolase"/>
    <property type="match status" value="1"/>
</dbReference>
<dbReference type="Gene3D" id="3.40.50.1110">
    <property type="entry name" value="SGNH hydrolase"/>
    <property type="match status" value="1"/>
</dbReference>
<dbReference type="OrthoDB" id="42638at2759"/>
<keyword evidence="2" id="KW-1185">Reference proteome</keyword>